<keyword evidence="4 6" id="KW-1133">Transmembrane helix</keyword>
<feature type="transmembrane region" description="Helical" evidence="6">
    <location>
        <begin position="63"/>
        <end position="88"/>
    </location>
</feature>
<reference evidence="8 9" key="1">
    <citation type="journal article" date="2022" name="Mar. Drugs">
        <title>Bioassay-Guided Fractionation Leads to the Detection of Cholic Acid Generated by the Rare Thalassomonas sp.</title>
        <authorList>
            <person name="Pheiffer F."/>
            <person name="Schneider Y.K."/>
            <person name="Hansen E.H."/>
            <person name="Andersen J.H."/>
            <person name="Isaksson J."/>
            <person name="Busche T."/>
            <person name="R C."/>
            <person name="Kalinowski J."/>
            <person name="Zyl L.V."/>
            <person name="Trindade M."/>
        </authorList>
    </citation>
    <scope>NUCLEOTIDE SEQUENCE [LARGE SCALE GENOMIC DNA]</scope>
    <source>
        <strain evidence="8 9">A5K-61T</strain>
    </source>
</reference>
<evidence type="ECO:0000313" key="9">
    <source>
        <dbReference type="Proteomes" id="UP001215231"/>
    </source>
</evidence>
<feature type="transmembrane region" description="Helical" evidence="6">
    <location>
        <begin position="161"/>
        <end position="179"/>
    </location>
</feature>
<dbReference type="Gene3D" id="3.40.720.10">
    <property type="entry name" value="Alkaline Phosphatase, subunit A"/>
    <property type="match status" value="1"/>
</dbReference>
<dbReference type="InterPro" id="IPR050448">
    <property type="entry name" value="OpgB/LTA_synthase_biosynth"/>
</dbReference>
<dbReference type="PANTHER" id="PTHR47371:SF3">
    <property type="entry name" value="PHOSPHOGLYCEROL TRANSFERASE I"/>
    <property type="match status" value="1"/>
</dbReference>
<evidence type="ECO:0000256" key="2">
    <source>
        <dbReference type="ARBA" id="ARBA00022475"/>
    </source>
</evidence>
<dbReference type="PANTHER" id="PTHR47371">
    <property type="entry name" value="LIPOTEICHOIC ACID SYNTHASE"/>
    <property type="match status" value="1"/>
</dbReference>
<evidence type="ECO:0000256" key="6">
    <source>
        <dbReference type="SAM" id="Phobius"/>
    </source>
</evidence>
<dbReference type="InterPro" id="IPR000917">
    <property type="entry name" value="Sulfatase_N"/>
</dbReference>
<evidence type="ECO:0000256" key="1">
    <source>
        <dbReference type="ARBA" id="ARBA00004651"/>
    </source>
</evidence>
<keyword evidence="2" id="KW-1003">Cell membrane</keyword>
<name>A0ABY7VCN2_9GAMM</name>
<evidence type="ECO:0000256" key="4">
    <source>
        <dbReference type="ARBA" id="ARBA00022989"/>
    </source>
</evidence>
<protein>
    <submittedName>
        <fullName evidence="8">LTA synthase family protein</fullName>
    </submittedName>
</protein>
<feature type="domain" description="Sulfatase N-terminal" evidence="7">
    <location>
        <begin position="268"/>
        <end position="548"/>
    </location>
</feature>
<keyword evidence="9" id="KW-1185">Reference proteome</keyword>
<feature type="transmembrane region" description="Helical" evidence="6">
    <location>
        <begin position="37"/>
        <end position="56"/>
    </location>
</feature>
<dbReference type="SUPFAM" id="SSF53649">
    <property type="entry name" value="Alkaline phosphatase-like"/>
    <property type="match status" value="1"/>
</dbReference>
<evidence type="ECO:0000313" key="8">
    <source>
        <dbReference type="EMBL" id="WDE10735.1"/>
    </source>
</evidence>
<feature type="transmembrane region" description="Helical" evidence="6">
    <location>
        <begin position="124"/>
        <end position="141"/>
    </location>
</feature>
<accession>A0ABY7VCN2</accession>
<dbReference type="EMBL" id="CP059693">
    <property type="protein sequence ID" value="WDE10735.1"/>
    <property type="molecule type" value="Genomic_DNA"/>
</dbReference>
<dbReference type="Proteomes" id="UP001215231">
    <property type="component" value="Chromosome"/>
</dbReference>
<keyword evidence="3 6" id="KW-0812">Transmembrane</keyword>
<evidence type="ECO:0000256" key="5">
    <source>
        <dbReference type="ARBA" id="ARBA00023136"/>
    </source>
</evidence>
<organism evidence="8 9">
    <name type="scientific">Thalassomonas haliotis</name>
    <dbReference type="NCBI Taxonomy" id="485448"/>
    <lineage>
        <taxon>Bacteria</taxon>
        <taxon>Pseudomonadati</taxon>
        <taxon>Pseudomonadota</taxon>
        <taxon>Gammaproteobacteria</taxon>
        <taxon>Alteromonadales</taxon>
        <taxon>Colwelliaceae</taxon>
        <taxon>Thalassomonas</taxon>
    </lineage>
</organism>
<sequence>MVFRLFFIDYFGNQLSASTTLSDIVTALMTGFKFDSAMSGVFLVLPFLSMALLLPLRYFKTIAVIRCSFSTLFFIINLLLCVITITYFQEYNEQFNHFVIEALYDDQSAIASTIIGQYNPSVSLLIYLAWLTLSLFLLRYIHKNVSAPGFIKQMQNPGLKIALVLLAFILLAVATRGSLSTRPAMRKWAEVTADSFLNKTIITPARSLVYAVKDYRALQQQGEDNPFTGELDILTVAQQTFGDHAGSGQLTDYLKKQAGGAVIETPEHIFLVVMESYDAWPLQQQYAPLHLTDQVTALGTKGLHFKRFLPASSSTMNSLSSILSGIPFTGVNVSQRGAVGGPSISSVFTTMEALGYQTNFFYGGLASWQNIGNYVKNQGVDNIYTAAHAGGKSSAGIWGIDDDQLFELVQDKISGQKKSFSVIMTTTYHGPFSMDVLARGYPYRDNSDYPDEIKQLDDGSIDANTLGHLWFSDKAVGDFVRRAEKSWPSSLFALTGDHYGRRYFHAKPSLYEISAVPFILYGQNITPELINTEVAGNHLDILPTVIELIAPKGFSYFSFGDALQHKTANDFTFANQKIMSTQQLWTIPKGGTIKPGHATNNKNQEKDQQKSLGVVVHNYENLMGLAWYYIMEGAQLIKG</sequence>
<gene>
    <name evidence="8" type="ORF">H3N35_21185</name>
</gene>
<comment type="subcellular location">
    <subcellularLocation>
        <location evidence="1">Cell membrane</location>
        <topology evidence="1">Multi-pass membrane protein</topology>
    </subcellularLocation>
</comment>
<dbReference type="CDD" id="cd16015">
    <property type="entry name" value="LTA_synthase"/>
    <property type="match status" value="1"/>
</dbReference>
<dbReference type="Pfam" id="PF00884">
    <property type="entry name" value="Sulfatase"/>
    <property type="match status" value="1"/>
</dbReference>
<dbReference type="InterPro" id="IPR017850">
    <property type="entry name" value="Alkaline_phosphatase_core_sf"/>
</dbReference>
<evidence type="ECO:0000256" key="3">
    <source>
        <dbReference type="ARBA" id="ARBA00022692"/>
    </source>
</evidence>
<dbReference type="RefSeq" id="WP_274050796.1">
    <property type="nucleotide sequence ID" value="NZ_CP059693.1"/>
</dbReference>
<keyword evidence="5 6" id="KW-0472">Membrane</keyword>
<proteinExistence type="predicted"/>
<evidence type="ECO:0000259" key="7">
    <source>
        <dbReference type="Pfam" id="PF00884"/>
    </source>
</evidence>